<keyword evidence="3" id="KW-1185">Reference proteome</keyword>
<reference evidence="2 3" key="1">
    <citation type="journal article" date="2014" name="Antonie Van Leeuwenhoek">
        <title>Hyphomonas beringensis sp. nov. and Hyphomonas chukchiensis sp. nov., isolated from surface seawater of the Bering Sea and Chukchi Sea.</title>
        <authorList>
            <person name="Li C."/>
            <person name="Lai Q."/>
            <person name="Li G."/>
            <person name="Dong C."/>
            <person name="Wang J."/>
            <person name="Liao Y."/>
            <person name="Shao Z."/>
        </authorList>
    </citation>
    <scope>NUCLEOTIDE SEQUENCE [LARGE SCALE GENOMIC DNA]</scope>
    <source>
        <strain evidence="2 3">SCH89</strain>
    </source>
</reference>
<sequence>MMKPYLFVSALFLGACVSSGASWSASTWDGLVPQTIATQNYAFMAAPMAGQGFKLKLSIKTDGSFGVANAGPPTDDQLTEAAIVAAPDGCTFVSLERTPDGGAEAAYDCK</sequence>
<gene>
    <name evidence="2" type="ORF">HOC_03418</name>
</gene>
<protein>
    <submittedName>
        <fullName evidence="2">Putative lipoprotein</fullName>
    </submittedName>
</protein>
<dbReference type="PATRIC" id="fig|1280953.3.peg.692"/>
<evidence type="ECO:0000313" key="2">
    <source>
        <dbReference type="EMBL" id="KDA03893.1"/>
    </source>
</evidence>
<accession>A0A059GBS1</accession>
<proteinExistence type="predicted"/>
<keyword evidence="2" id="KW-0449">Lipoprotein</keyword>
<name>A0A059GBS1_9PROT</name>
<dbReference type="STRING" id="1280953.HOC_03418"/>
<keyword evidence="1" id="KW-0732">Signal</keyword>
<dbReference type="EMBL" id="ARYL01000003">
    <property type="protein sequence ID" value="KDA03893.1"/>
    <property type="molecule type" value="Genomic_DNA"/>
</dbReference>
<evidence type="ECO:0000256" key="1">
    <source>
        <dbReference type="SAM" id="SignalP"/>
    </source>
</evidence>
<feature type="chain" id="PRO_5001573242" evidence="1">
    <location>
        <begin position="22"/>
        <end position="110"/>
    </location>
</feature>
<dbReference type="OrthoDB" id="7619457at2"/>
<dbReference type="RefSeq" id="WP_035535877.1">
    <property type="nucleotide sequence ID" value="NZ_ARYL01000003.1"/>
</dbReference>
<comment type="caution">
    <text evidence="2">The sequence shown here is derived from an EMBL/GenBank/DDBJ whole genome shotgun (WGS) entry which is preliminary data.</text>
</comment>
<dbReference type="AlphaFoldDB" id="A0A059GBS1"/>
<evidence type="ECO:0000313" key="3">
    <source>
        <dbReference type="Proteomes" id="UP000024942"/>
    </source>
</evidence>
<feature type="signal peptide" evidence="1">
    <location>
        <begin position="1"/>
        <end position="21"/>
    </location>
</feature>
<dbReference type="Proteomes" id="UP000024942">
    <property type="component" value="Unassembled WGS sequence"/>
</dbReference>
<dbReference type="PROSITE" id="PS51257">
    <property type="entry name" value="PROKAR_LIPOPROTEIN"/>
    <property type="match status" value="1"/>
</dbReference>
<organism evidence="2 3">
    <name type="scientific">Hyphomonas oceanitis SCH89</name>
    <dbReference type="NCBI Taxonomy" id="1280953"/>
    <lineage>
        <taxon>Bacteria</taxon>
        <taxon>Pseudomonadati</taxon>
        <taxon>Pseudomonadota</taxon>
        <taxon>Alphaproteobacteria</taxon>
        <taxon>Hyphomonadales</taxon>
        <taxon>Hyphomonadaceae</taxon>
        <taxon>Hyphomonas</taxon>
    </lineage>
</organism>